<dbReference type="EMBL" id="JAQQAF010000005">
    <property type="protein sequence ID" value="KAJ8483767.1"/>
    <property type="molecule type" value="Genomic_DNA"/>
</dbReference>
<dbReference type="InterPro" id="IPR056592">
    <property type="entry name" value="Beta-prop_At3g26010-like"/>
</dbReference>
<evidence type="ECO:0000259" key="1">
    <source>
        <dbReference type="Pfam" id="PF24750"/>
    </source>
</evidence>
<reference evidence="2 3" key="1">
    <citation type="submission" date="2022-12" db="EMBL/GenBank/DDBJ databases">
        <title>Chromosome-scale assembly of the Ensete ventricosum genome.</title>
        <authorList>
            <person name="Dussert Y."/>
            <person name="Stocks J."/>
            <person name="Wendawek A."/>
            <person name="Woldeyes F."/>
            <person name="Nichols R.A."/>
            <person name="Borrell J.S."/>
        </authorList>
    </citation>
    <scope>NUCLEOTIDE SEQUENCE [LARGE SCALE GENOMIC DNA]</scope>
    <source>
        <strain evidence="3">cv. Maze</strain>
        <tissue evidence="2">Seeds</tissue>
    </source>
</reference>
<dbReference type="Proteomes" id="UP001222027">
    <property type="component" value="Unassembled WGS sequence"/>
</dbReference>
<feature type="domain" description="F-box protein At3g26010-like beta-propeller" evidence="1">
    <location>
        <begin position="56"/>
        <end position="261"/>
    </location>
</feature>
<gene>
    <name evidence="2" type="ORF">OPV22_016252</name>
</gene>
<dbReference type="AlphaFoldDB" id="A0AAV8QPG9"/>
<proteinExistence type="predicted"/>
<accession>A0AAV8QPG9</accession>
<dbReference type="Pfam" id="PF24750">
    <property type="entry name" value="b-prop_At3g26010-like"/>
    <property type="match status" value="1"/>
</dbReference>
<comment type="caution">
    <text evidence="2">The sequence shown here is derived from an EMBL/GenBank/DDBJ whole genome shotgun (WGS) entry which is preliminary data.</text>
</comment>
<name>A0AAV8QPG9_ENSVE</name>
<protein>
    <recommendedName>
        <fullName evidence="1">F-box protein At3g26010-like beta-propeller domain-containing protein</fullName>
    </recommendedName>
</protein>
<dbReference type="InterPro" id="IPR050796">
    <property type="entry name" value="SCF_F-box_component"/>
</dbReference>
<dbReference type="PANTHER" id="PTHR31672">
    <property type="entry name" value="BNACNNG10540D PROTEIN"/>
    <property type="match status" value="1"/>
</dbReference>
<sequence length="322" mass="36510">MQKLSCHGSPVSFGLVYKRQDGFFLFPIDIRGELNSCMPDSFFPTLPDGTIYNNVLAFVGHLLLLALLMKSNSRIYYVWNIATKVGHTIPTIRDSLCLGLALHASTTAAAGYKLVNLVLGRREDSYLFEVYSSATGRWMVSDHRLIIRDTLAFHGQIHPCLSTRRVIYWDRSPNLLWFDVEKDVAGHTPLPTMDEGGGVRAQRLGVTYDEGILTVTRHLRDRAITIWMMAKEGGWERKHQFLQNIPMEIFGDVYIATMNQIDLLSFSGGDRLYLHLQFDNTVRLCCYNITTGEMTKIIQLGDLLQVSCPSMFLNHNSLVRSN</sequence>
<organism evidence="2 3">
    <name type="scientific">Ensete ventricosum</name>
    <name type="common">Abyssinian banana</name>
    <name type="synonym">Musa ensete</name>
    <dbReference type="NCBI Taxonomy" id="4639"/>
    <lineage>
        <taxon>Eukaryota</taxon>
        <taxon>Viridiplantae</taxon>
        <taxon>Streptophyta</taxon>
        <taxon>Embryophyta</taxon>
        <taxon>Tracheophyta</taxon>
        <taxon>Spermatophyta</taxon>
        <taxon>Magnoliopsida</taxon>
        <taxon>Liliopsida</taxon>
        <taxon>Zingiberales</taxon>
        <taxon>Musaceae</taxon>
        <taxon>Ensete</taxon>
    </lineage>
</organism>
<evidence type="ECO:0000313" key="2">
    <source>
        <dbReference type="EMBL" id="KAJ8483767.1"/>
    </source>
</evidence>
<dbReference type="SUPFAM" id="SSF63825">
    <property type="entry name" value="YWTD domain"/>
    <property type="match status" value="1"/>
</dbReference>
<evidence type="ECO:0000313" key="3">
    <source>
        <dbReference type="Proteomes" id="UP001222027"/>
    </source>
</evidence>
<keyword evidence="3" id="KW-1185">Reference proteome</keyword>